<comment type="subcellular location">
    <subcellularLocation>
        <location evidence="1">Nucleus</location>
    </subcellularLocation>
</comment>
<dbReference type="Gene3D" id="3.30.70.270">
    <property type="match status" value="1"/>
</dbReference>
<dbReference type="InterPro" id="IPR043502">
    <property type="entry name" value="DNA/RNA_pol_sf"/>
</dbReference>
<dbReference type="PANTHER" id="PTHR45873">
    <property type="entry name" value="DNA POLYMERASE ETA"/>
    <property type="match status" value="1"/>
</dbReference>
<dbReference type="GO" id="GO:0009314">
    <property type="term" value="P:response to radiation"/>
    <property type="evidence" value="ECO:0007669"/>
    <property type="project" value="TreeGrafter"/>
</dbReference>
<accession>A0A226EM89</accession>
<dbReference type="Proteomes" id="UP000198287">
    <property type="component" value="Unassembled WGS sequence"/>
</dbReference>
<evidence type="ECO:0000313" key="8">
    <source>
        <dbReference type="EMBL" id="OXA58805.1"/>
    </source>
</evidence>
<keyword evidence="5" id="KW-0234">DNA repair</keyword>
<keyword evidence="2" id="KW-0808">Transferase</keyword>
<evidence type="ECO:0000259" key="7">
    <source>
        <dbReference type="PROSITE" id="PS50173"/>
    </source>
</evidence>
<dbReference type="STRING" id="158441.A0A226EM89"/>
<dbReference type="GO" id="GO:0005657">
    <property type="term" value="C:replication fork"/>
    <property type="evidence" value="ECO:0007669"/>
    <property type="project" value="TreeGrafter"/>
</dbReference>
<dbReference type="GO" id="GO:0006281">
    <property type="term" value="P:DNA repair"/>
    <property type="evidence" value="ECO:0007669"/>
    <property type="project" value="UniProtKB-KW"/>
</dbReference>
<sequence length="285" mass="32098">MGGTNRGLEEDIKKLSLLNLTDRAKESVIGLIDIDCFECQWFEHENSSLKGLPCAAVSTNENGDFRRFNSVNYEARSFGVSRLHTYEEALELCPTLKLVSLPRKEGTEIGDLLKNAAAEVHSSLEIFAQNNFSQTSCVIQFSPTDEFYVDLTKQVEYKLNIETKLEMARCILRRMLKHIFKETGFACSAGVSTSRLRAKLAVEQDRPRGVSVLHPDDWDAFLDAREIKTVPGLKKTLGKQLTDKFGIRLMKDLRVISDKDLVEIGRIKGKQLETLGKIFSGDFVT</sequence>
<dbReference type="InterPro" id="IPR052230">
    <property type="entry name" value="DNA_polymerase_eta"/>
</dbReference>
<evidence type="ECO:0000256" key="2">
    <source>
        <dbReference type="ARBA" id="ARBA00022679"/>
    </source>
</evidence>
<dbReference type="GO" id="GO:0035861">
    <property type="term" value="C:site of double-strand break"/>
    <property type="evidence" value="ECO:0007669"/>
    <property type="project" value="TreeGrafter"/>
</dbReference>
<evidence type="ECO:0000313" key="9">
    <source>
        <dbReference type="Proteomes" id="UP000198287"/>
    </source>
</evidence>
<evidence type="ECO:0000256" key="5">
    <source>
        <dbReference type="ARBA" id="ARBA00023204"/>
    </source>
</evidence>
<organism evidence="8 9">
    <name type="scientific">Folsomia candida</name>
    <name type="common">Springtail</name>
    <dbReference type="NCBI Taxonomy" id="158441"/>
    <lineage>
        <taxon>Eukaryota</taxon>
        <taxon>Metazoa</taxon>
        <taxon>Ecdysozoa</taxon>
        <taxon>Arthropoda</taxon>
        <taxon>Hexapoda</taxon>
        <taxon>Collembola</taxon>
        <taxon>Entomobryomorpha</taxon>
        <taxon>Isotomoidea</taxon>
        <taxon>Isotomidae</taxon>
        <taxon>Proisotominae</taxon>
        <taxon>Folsomia</taxon>
    </lineage>
</organism>
<evidence type="ECO:0000256" key="1">
    <source>
        <dbReference type="ARBA" id="ARBA00004123"/>
    </source>
</evidence>
<dbReference type="AlphaFoldDB" id="A0A226EM89"/>
<keyword evidence="9" id="KW-1185">Reference proteome</keyword>
<keyword evidence="6" id="KW-0539">Nucleus</keyword>
<evidence type="ECO:0000256" key="4">
    <source>
        <dbReference type="ARBA" id="ARBA00022763"/>
    </source>
</evidence>
<dbReference type="PANTHER" id="PTHR45873:SF1">
    <property type="entry name" value="DNA POLYMERASE ETA"/>
    <property type="match status" value="1"/>
</dbReference>
<reference evidence="8 9" key="1">
    <citation type="submission" date="2015-12" db="EMBL/GenBank/DDBJ databases">
        <title>The genome of Folsomia candida.</title>
        <authorList>
            <person name="Faddeeva A."/>
            <person name="Derks M.F."/>
            <person name="Anvar Y."/>
            <person name="Smit S."/>
            <person name="Van Straalen N."/>
            <person name="Roelofs D."/>
        </authorList>
    </citation>
    <scope>NUCLEOTIDE SEQUENCE [LARGE SCALE GENOMIC DNA]</scope>
    <source>
        <strain evidence="8 9">VU population</strain>
        <tissue evidence="8">Whole body</tissue>
    </source>
</reference>
<keyword evidence="4" id="KW-0227">DNA damage</keyword>
<evidence type="ECO:0000256" key="6">
    <source>
        <dbReference type="ARBA" id="ARBA00023242"/>
    </source>
</evidence>
<feature type="domain" description="UmuC" evidence="7">
    <location>
        <begin position="29"/>
        <end position="234"/>
    </location>
</feature>
<dbReference type="Pfam" id="PF00817">
    <property type="entry name" value="IMS"/>
    <property type="match status" value="1"/>
</dbReference>
<dbReference type="InterPro" id="IPR043128">
    <property type="entry name" value="Rev_trsase/Diguanyl_cyclase"/>
</dbReference>
<name>A0A226EM89_FOLCA</name>
<dbReference type="EMBL" id="LNIX01000003">
    <property type="protein sequence ID" value="OXA58805.1"/>
    <property type="molecule type" value="Genomic_DNA"/>
</dbReference>
<dbReference type="OrthoDB" id="5723at2759"/>
<protein>
    <submittedName>
        <fullName evidence="8">DNA polymerase IV</fullName>
    </submittedName>
</protein>
<dbReference type="Gene3D" id="3.40.1170.60">
    <property type="match status" value="1"/>
</dbReference>
<dbReference type="GO" id="GO:0005634">
    <property type="term" value="C:nucleus"/>
    <property type="evidence" value="ECO:0007669"/>
    <property type="project" value="UniProtKB-SubCell"/>
</dbReference>
<gene>
    <name evidence="8" type="ORF">Fcan01_06642</name>
</gene>
<evidence type="ECO:0000256" key="3">
    <source>
        <dbReference type="ARBA" id="ARBA00022723"/>
    </source>
</evidence>
<dbReference type="SUPFAM" id="SSF56672">
    <property type="entry name" value="DNA/RNA polymerases"/>
    <property type="match status" value="1"/>
</dbReference>
<dbReference type="GO" id="GO:0046872">
    <property type="term" value="F:metal ion binding"/>
    <property type="evidence" value="ECO:0007669"/>
    <property type="project" value="UniProtKB-KW"/>
</dbReference>
<dbReference type="GO" id="GO:0003887">
    <property type="term" value="F:DNA-directed DNA polymerase activity"/>
    <property type="evidence" value="ECO:0007669"/>
    <property type="project" value="TreeGrafter"/>
</dbReference>
<dbReference type="GO" id="GO:0042276">
    <property type="term" value="P:error-prone translesion synthesis"/>
    <property type="evidence" value="ECO:0007669"/>
    <property type="project" value="TreeGrafter"/>
</dbReference>
<comment type="caution">
    <text evidence="8">The sequence shown here is derived from an EMBL/GenBank/DDBJ whole genome shotgun (WGS) entry which is preliminary data.</text>
</comment>
<proteinExistence type="predicted"/>
<dbReference type="InterPro" id="IPR001126">
    <property type="entry name" value="UmuC"/>
</dbReference>
<keyword evidence="3" id="KW-0479">Metal-binding</keyword>
<dbReference type="PROSITE" id="PS50173">
    <property type="entry name" value="UMUC"/>
    <property type="match status" value="1"/>
</dbReference>